<dbReference type="Pfam" id="PF08683">
    <property type="entry name" value="CAMSAP_CKK"/>
    <property type="match status" value="1"/>
</dbReference>
<dbReference type="GO" id="GO:0031122">
    <property type="term" value="P:cytoplasmic microtubule organization"/>
    <property type="evidence" value="ECO:0007669"/>
    <property type="project" value="TreeGrafter"/>
</dbReference>
<evidence type="ECO:0000256" key="3">
    <source>
        <dbReference type="ARBA" id="ARBA00022701"/>
    </source>
</evidence>
<feature type="compositionally biased region" description="Polar residues" evidence="8">
    <location>
        <begin position="498"/>
        <end position="508"/>
    </location>
</feature>
<dbReference type="InterPro" id="IPR036872">
    <property type="entry name" value="CH_dom_sf"/>
</dbReference>
<dbReference type="InterPro" id="IPR058042">
    <property type="entry name" value="CAMSAP_N"/>
</dbReference>
<dbReference type="PROSITE" id="PS51508">
    <property type="entry name" value="CKK"/>
    <property type="match status" value="1"/>
</dbReference>
<dbReference type="SUPFAM" id="SSF47576">
    <property type="entry name" value="Calponin-homology domain, CH-domain"/>
    <property type="match status" value="1"/>
</dbReference>
<evidence type="ECO:0000256" key="1">
    <source>
        <dbReference type="ARBA" id="ARBA00004245"/>
    </source>
</evidence>
<evidence type="ECO:0000259" key="10">
    <source>
        <dbReference type="PROSITE" id="PS51508"/>
    </source>
</evidence>
<dbReference type="PANTHER" id="PTHR21595">
    <property type="entry name" value="PATRONIN"/>
    <property type="match status" value="1"/>
</dbReference>
<dbReference type="InterPro" id="IPR011033">
    <property type="entry name" value="PRC_barrel-like_sf"/>
</dbReference>
<feature type="region of interest" description="Disordered" evidence="8">
    <location>
        <begin position="919"/>
        <end position="961"/>
    </location>
</feature>
<evidence type="ECO:0000256" key="2">
    <source>
        <dbReference type="ARBA" id="ARBA00022490"/>
    </source>
</evidence>
<evidence type="ECO:0000313" key="12">
    <source>
        <dbReference type="Proteomes" id="UP001347796"/>
    </source>
</evidence>
<dbReference type="GO" id="GO:0051011">
    <property type="term" value="F:microtubule minus-end binding"/>
    <property type="evidence" value="ECO:0007669"/>
    <property type="project" value="TreeGrafter"/>
</dbReference>
<dbReference type="EMBL" id="JAZGQO010000018">
    <property type="protein sequence ID" value="KAK6167850.1"/>
    <property type="molecule type" value="Genomic_DNA"/>
</dbReference>
<feature type="compositionally biased region" description="Low complexity" evidence="8">
    <location>
        <begin position="708"/>
        <end position="718"/>
    </location>
</feature>
<feature type="compositionally biased region" description="Low complexity" evidence="8">
    <location>
        <begin position="605"/>
        <end position="614"/>
    </location>
</feature>
<dbReference type="InterPro" id="IPR014797">
    <property type="entry name" value="CKK_CAMSAP"/>
</dbReference>
<proteinExistence type="inferred from homology"/>
<dbReference type="Pfam" id="PF11971">
    <property type="entry name" value="CAMSAP_CH"/>
    <property type="match status" value="1"/>
</dbReference>
<feature type="compositionally biased region" description="Basic and acidic residues" evidence="8">
    <location>
        <begin position="551"/>
        <end position="566"/>
    </location>
</feature>
<evidence type="ECO:0000256" key="5">
    <source>
        <dbReference type="ARBA" id="ARBA00023212"/>
    </source>
</evidence>
<feature type="compositionally biased region" description="Basic and acidic residues" evidence="8">
    <location>
        <begin position="986"/>
        <end position="1003"/>
    </location>
</feature>
<feature type="compositionally biased region" description="Basic residues" evidence="8">
    <location>
        <begin position="1211"/>
        <end position="1225"/>
    </location>
</feature>
<feature type="compositionally biased region" description="Polar residues" evidence="8">
    <location>
        <begin position="1005"/>
        <end position="1026"/>
    </location>
</feature>
<dbReference type="Pfam" id="PF25532">
    <property type="entry name" value="CH_CAMSAP2_N"/>
    <property type="match status" value="1"/>
</dbReference>
<keyword evidence="4 7" id="KW-0175">Coiled coil</keyword>
<dbReference type="GO" id="GO:0005516">
    <property type="term" value="F:calmodulin binding"/>
    <property type="evidence" value="ECO:0007669"/>
    <property type="project" value="InterPro"/>
</dbReference>
<feature type="domain" description="Calponin-homology (CH)" evidence="9">
    <location>
        <begin position="170"/>
        <end position="314"/>
    </location>
</feature>
<feature type="compositionally biased region" description="Polar residues" evidence="8">
    <location>
        <begin position="443"/>
        <end position="458"/>
    </location>
</feature>
<dbReference type="GO" id="GO:0030507">
    <property type="term" value="F:spectrin binding"/>
    <property type="evidence" value="ECO:0007669"/>
    <property type="project" value="InterPro"/>
</dbReference>
<accession>A0AAN8IX63</accession>
<dbReference type="Pfam" id="PF17095">
    <property type="entry name" value="CAMSAP_CC1"/>
    <property type="match status" value="1"/>
</dbReference>
<feature type="compositionally biased region" description="Basic and acidic residues" evidence="8">
    <location>
        <begin position="1311"/>
        <end position="1347"/>
    </location>
</feature>
<keyword evidence="12" id="KW-1185">Reference proteome</keyword>
<dbReference type="SUPFAM" id="SSF50346">
    <property type="entry name" value="PRC-barrel domain"/>
    <property type="match status" value="1"/>
</dbReference>
<evidence type="ECO:0000256" key="8">
    <source>
        <dbReference type="SAM" id="MobiDB-lite"/>
    </source>
</evidence>
<feature type="region of interest" description="Disordered" evidence="8">
    <location>
        <begin position="1062"/>
        <end position="1123"/>
    </location>
</feature>
<protein>
    <submittedName>
        <fullName evidence="11">Uncharacterized protein</fullName>
    </submittedName>
</protein>
<gene>
    <name evidence="11" type="ORF">SNE40_021785</name>
</gene>
<feature type="compositionally biased region" description="Low complexity" evidence="8">
    <location>
        <begin position="670"/>
        <end position="682"/>
    </location>
</feature>
<comment type="domain">
    <text evidence="6">The CKK domain binds microtubules.</text>
</comment>
<feature type="compositionally biased region" description="Low complexity" evidence="8">
    <location>
        <begin position="520"/>
        <end position="537"/>
    </location>
</feature>
<feature type="compositionally biased region" description="Polar residues" evidence="8">
    <location>
        <begin position="1395"/>
        <end position="1408"/>
    </location>
</feature>
<dbReference type="PANTHER" id="PTHR21595:SF0">
    <property type="entry name" value="PATRONIN"/>
    <property type="match status" value="1"/>
</dbReference>
<feature type="region of interest" description="Disordered" evidence="8">
    <location>
        <begin position="1138"/>
        <end position="1285"/>
    </location>
</feature>
<feature type="compositionally biased region" description="Basic residues" evidence="8">
    <location>
        <begin position="567"/>
        <end position="582"/>
    </location>
</feature>
<keyword evidence="3 6" id="KW-0493">Microtubule</keyword>
<feature type="compositionally biased region" description="Basic and acidic residues" evidence="8">
    <location>
        <begin position="386"/>
        <end position="403"/>
    </location>
</feature>
<feature type="region of interest" description="Disordered" evidence="8">
    <location>
        <begin position="807"/>
        <end position="835"/>
    </location>
</feature>
<feature type="compositionally biased region" description="Low complexity" evidence="8">
    <location>
        <begin position="1084"/>
        <end position="1093"/>
    </location>
</feature>
<evidence type="ECO:0000313" key="11">
    <source>
        <dbReference type="EMBL" id="KAK6167850.1"/>
    </source>
</evidence>
<dbReference type="InterPro" id="IPR038209">
    <property type="entry name" value="CKK_dom_sf"/>
</dbReference>
<dbReference type="InterPro" id="IPR001715">
    <property type="entry name" value="CH_dom"/>
</dbReference>
<evidence type="ECO:0000256" key="4">
    <source>
        <dbReference type="ARBA" id="ARBA00023054"/>
    </source>
</evidence>
<keyword evidence="5" id="KW-0206">Cytoskeleton</keyword>
<dbReference type="InterPro" id="IPR022613">
    <property type="entry name" value="CH_CAMSAP_2"/>
</dbReference>
<reference evidence="11 12" key="1">
    <citation type="submission" date="2024-01" db="EMBL/GenBank/DDBJ databases">
        <title>The genome of the rayed Mediterranean limpet Patella caerulea (Linnaeus, 1758).</title>
        <authorList>
            <person name="Anh-Thu Weber A."/>
            <person name="Halstead-Nussloch G."/>
        </authorList>
    </citation>
    <scope>NUCLEOTIDE SEQUENCE [LARGE SCALE GENOMIC DNA]</scope>
    <source>
        <strain evidence="11">AATW-2023a</strain>
        <tissue evidence="11">Whole specimen</tissue>
    </source>
</reference>
<feature type="coiled-coil region" evidence="7">
    <location>
        <begin position="837"/>
        <end position="871"/>
    </location>
</feature>
<feature type="region of interest" description="Disordered" evidence="8">
    <location>
        <begin position="975"/>
        <end position="1034"/>
    </location>
</feature>
<feature type="compositionally biased region" description="Polar residues" evidence="8">
    <location>
        <begin position="338"/>
        <end position="352"/>
    </location>
</feature>
<dbReference type="Gene3D" id="3.10.20.360">
    <property type="entry name" value="CKK domain"/>
    <property type="match status" value="1"/>
</dbReference>
<name>A0AAN8IX63_PATCE</name>
<comment type="caution">
    <text evidence="11">The sequence shown here is derived from an EMBL/GenBank/DDBJ whole genome shotgun (WGS) entry which is preliminary data.</text>
</comment>
<keyword evidence="2" id="KW-0963">Cytoplasm</keyword>
<dbReference type="SMART" id="SM01051">
    <property type="entry name" value="CAMSAP_CKK"/>
    <property type="match status" value="1"/>
</dbReference>
<feature type="compositionally biased region" description="Polar residues" evidence="8">
    <location>
        <begin position="362"/>
        <end position="374"/>
    </location>
</feature>
<organism evidence="11 12">
    <name type="scientific">Patella caerulea</name>
    <name type="common">Rayed Mediterranean limpet</name>
    <dbReference type="NCBI Taxonomy" id="87958"/>
    <lineage>
        <taxon>Eukaryota</taxon>
        <taxon>Metazoa</taxon>
        <taxon>Spiralia</taxon>
        <taxon>Lophotrochozoa</taxon>
        <taxon>Mollusca</taxon>
        <taxon>Gastropoda</taxon>
        <taxon>Patellogastropoda</taxon>
        <taxon>Patelloidea</taxon>
        <taxon>Patellidae</taxon>
        <taxon>Patella</taxon>
    </lineage>
</organism>
<feature type="compositionally biased region" description="Basic and acidic residues" evidence="8">
    <location>
        <begin position="683"/>
        <end position="705"/>
    </location>
</feature>
<feature type="compositionally biased region" description="Low complexity" evidence="8">
    <location>
        <begin position="810"/>
        <end position="824"/>
    </location>
</feature>
<dbReference type="Proteomes" id="UP001347796">
    <property type="component" value="Unassembled WGS sequence"/>
</dbReference>
<feature type="compositionally biased region" description="Polar residues" evidence="8">
    <location>
        <begin position="1094"/>
        <end position="1111"/>
    </location>
</feature>
<dbReference type="FunFam" id="3.10.20.360:FF:000002">
    <property type="entry name" value="Patronin, isoform M"/>
    <property type="match status" value="1"/>
</dbReference>
<feature type="region of interest" description="Disordered" evidence="8">
    <location>
        <begin position="439"/>
        <end position="465"/>
    </location>
</feature>
<dbReference type="PROSITE" id="PS50021">
    <property type="entry name" value="CH"/>
    <property type="match status" value="1"/>
</dbReference>
<feature type="region of interest" description="Disordered" evidence="8">
    <location>
        <begin position="1462"/>
        <end position="1481"/>
    </location>
</feature>
<comment type="similarity">
    <text evidence="6">Belongs to the CAMSAP1 family.</text>
</comment>
<feature type="region of interest" description="Disordered" evidence="8">
    <location>
        <begin position="1311"/>
        <end position="1427"/>
    </location>
</feature>
<dbReference type="GO" id="GO:0007026">
    <property type="term" value="P:negative regulation of microtubule depolymerization"/>
    <property type="evidence" value="ECO:0007669"/>
    <property type="project" value="TreeGrafter"/>
</dbReference>
<dbReference type="InterPro" id="IPR031372">
    <property type="entry name" value="CAMSAP_CC1"/>
</dbReference>
<feature type="compositionally biased region" description="Polar residues" evidence="8">
    <location>
        <begin position="1142"/>
        <end position="1160"/>
    </location>
</feature>
<feature type="region of interest" description="Disordered" evidence="8">
    <location>
        <begin position="490"/>
        <end position="628"/>
    </location>
</feature>
<feature type="region of interest" description="Disordered" evidence="8">
    <location>
        <begin position="324"/>
        <end position="424"/>
    </location>
</feature>
<feature type="domain" description="CKK" evidence="10">
    <location>
        <begin position="1486"/>
        <end position="1621"/>
    </location>
</feature>
<sequence>MDTSQDAASFSDNDIIEIVPLEEYDTKTAKLRASLSWILQKAYKNNIPSDFKDPFYEKDDGNWVLKPILINALSSSELYCQACNNIFPEWKGHASVIQVLSRKGIYVTDSDDVAVTDTVLSKTAPFHVKGHLALIYGLMMAYAAETTNVELVVQAVRRFATFNASSELPTSAEDTAVFWLNKVCSAAQFKDTSGQQLLQGETNQKVRIVSRTPVKDGVHVPIIQNLCEDIGDGSSLAVVISFYCPQHLKYSDICLKENLGIADSLYNLRLVRTFCENHLPLSCFHFTYEDLLYSNNKMKENILAFIADLFYWFEINPASCVQRSTQNDQEMSDVKNGETPSVSSATKKSFQKTADENRRSGQDMNRTAPSPTTERGSRLPLLQRRQSVEKTKLPRYSKDDGAHLPRPTSIRGSRRAQSLAGPRDKQVIEESFSLLAWQDSPHQKSSTTKLPSSRQRFASTDRDSRDKALLANVSIDSEVHESFSDTYMDLGDLDKSMTPRQTRQSNVMDPSHPDYMEIESVTSNSSRSRVSVLPSNPNNHQEPLTPARLKTSKEKVSNHSKAEERGHGRKKVTSPTKPRRKSPFSSVSPAPEDMLVTPLPDDQLSWKSSESNGSGKKEPESFYMNSQVAEDGEVTASYTLPGQVHTLHSARAAGIPVVEGSEEFRRLVSREGSVTSSRSSGDFSDHESHKIHYDHKAREAVEMKNGDQSGSSTSSSQSKPAPILITEKLPPPNMTSIIDRSKKPHTTNFAEIKRLKEAYGQVDNSGLVYMQHGQEASPTQSPLKSAFLNKQQDAAKKTSFAALPNETTWQQSAQRSSNQNQNNSRVEDIDSPSQPLATELMSLKMKLDEKRKEIERKKHRTELQHQRLRQRMGKAAFLQVVSKHLPDKDGSIQEEEPEPSHSQRLAADVRERLGQMSLPGQRSLLGDSSPQTEPHRPTTLVDVPNPSGAAASKNHFSRDDIQHTIDNVKKKWFKDDEMSTSSQSLPERRDSYPSRRDSREESRSLTQSPVPHKSNTMEGSDHSSQGKGDHQSFEDYEGSLDRLNYSLTELQGEIARLSLQHEQIKSAKSPPDSQPSSVHHPHAAHTLPHPGHTSSRQSIPDRSYQSQTLPRSQWKVPETSRQPAGYMSSNLAAAQEGLPDCYSQQDDFSSEYDGQTTRDTSLPRDLPADTAIDSPIGYDTPPRSTDGEEDGNATGENEGFFVSFGGETPKRSKPKLGKERLKRGKGRDDSPAPVARKEPSPTVEPTPPQVEPTRPQVDPTPVAPVVPSQARDAPDGFDLTDDVDSKEQQEMLLKREKLQQLQARRLQEAEKKRLEKEAENARRKEKERLKQEEAEKKKAEEKIRRDQIFQQYLQKKKEKEDEQNGVVSRPAKTPAKTPRARPKSMFVRPKDDSSSKNSSQEDLSTSGESGVPPTSHPRPLRLPSRLPTTKMRKAVSCNTLNQNGQGGATYRRPPSPDLLRLNRGKSGKNFEDDLGAGSTTGSDYSGPKLFVKPSQKSNRNLICNAISHCCLAGIVNNDVKNRVLEEINRSTAKHFVILFRDAGLQYRGVYTYEPETEEVFKLVGSGPRYINNKSLEKYFKYNSGSKCFSEITSTKHLSVSIDAIVPVSSVWKSCKPTGMRR</sequence>
<comment type="subcellular location">
    <subcellularLocation>
        <location evidence="1">Cytoplasm</location>
        <location evidence="1">Cytoskeleton</location>
    </subcellularLocation>
</comment>
<evidence type="ECO:0000256" key="6">
    <source>
        <dbReference type="PROSITE-ProRule" id="PRU00841"/>
    </source>
</evidence>
<dbReference type="InterPro" id="IPR032940">
    <property type="entry name" value="CAMSAP"/>
</dbReference>
<dbReference type="GO" id="GO:0031175">
    <property type="term" value="P:neuron projection development"/>
    <property type="evidence" value="ECO:0007669"/>
    <property type="project" value="InterPro"/>
</dbReference>
<evidence type="ECO:0000259" key="9">
    <source>
        <dbReference type="PROSITE" id="PS50021"/>
    </source>
</evidence>
<evidence type="ECO:0000256" key="7">
    <source>
        <dbReference type="SAM" id="Coils"/>
    </source>
</evidence>
<feature type="region of interest" description="Disordered" evidence="8">
    <location>
        <begin position="669"/>
        <end position="742"/>
    </location>
</feature>
<feature type="compositionally biased region" description="Basic and acidic residues" evidence="8">
    <location>
        <begin position="1226"/>
        <end position="1239"/>
    </location>
</feature>
<dbReference type="GO" id="GO:0036449">
    <property type="term" value="C:microtubule minus-end"/>
    <property type="evidence" value="ECO:0007669"/>
    <property type="project" value="TreeGrafter"/>
</dbReference>